<accession>J9FZ37</accession>
<proteinExistence type="predicted"/>
<reference evidence="1" key="1">
    <citation type="journal article" date="2012" name="PLoS ONE">
        <title>Gene sets for utilization of primary and secondary nutrition supplies in the distal gut of endangered iberian lynx.</title>
        <authorList>
            <person name="Alcaide M."/>
            <person name="Messina E."/>
            <person name="Richter M."/>
            <person name="Bargiela R."/>
            <person name="Peplies J."/>
            <person name="Huws S.A."/>
            <person name="Newbold C.J."/>
            <person name="Golyshin P.N."/>
            <person name="Simon M.A."/>
            <person name="Lopez G."/>
            <person name="Yakimov M.M."/>
            <person name="Ferrer M."/>
        </authorList>
    </citation>
    <scope>NUCLEOTIDE SEQUENCE</scope>
</reference>
<organism evidence="1">
    <name type="scientific">gut metagenome</name>
    <dbReference type="NCBI Taxonomy" id="749906"/>
    <lineage>
        <taxon>unclassified sequences</taxon>
        <taxon>metagenomes</taxon>
        <taxon>organismal metagenomes</taxon>
    </lineage>
</organism>
<gene>
    <name evidence="1" type="ORF">EVA_12047</name>
</gene>
<dbReference type="EMBL" id="AMCI01003633">
    <property type="protein sequence ID" value="EJW99848.1"/>
    <property type="molecule type" value="Genomic_DNA"/>
</dbReference>
<sequence>MPLLLFLRGEKRVIFCNQKPKRLSRARPRLQSKNSLRYKGLKKNRVLSLMLLKIPDAANAAMTCFPACCGPHYFLDR</sequence>
<dbReference type="AlphaFoldDB" id="J9FZ37"/>
<evidence type="ECO:0000313" key="1">
    <source>
        <dbReference type="EMBL" id="EJW99848.1"/>
    </source>
</evidence>
<protein>
    <submittedName>
        <fullName evidence="1">Uncharacterized protein</fullName>
    </submittedName>
</protein>
<comment type="caution">
    <text evidence="1">The sequence shown here is derived from an EMBL/GenBank/DDBJ whole genome shotgun (WGS) entry which is preliminary data.</text>
</comment>
<name>J9FZ37_9ZZZZ</name>